<keyword evidence="1" id="KW-0175">Coiled coil</keyword>
<feature type="domain" description="DUF4140" evidence="4">
    <location>
        <begin position="34"/>
        <end position="131"/>
    </location>
</feature>
<dbReference type="NCBIfam" id="TIGR02231">
    <property type="entry name" value="mucoidy inhibitor MuiA family protein"/>
    <property type="match status" value="1"/>
</dbReference>
<dbReference type="PATRIC" id="fig|394096.3.peg.8536"/>
<dbReference type="InterPro" id="IPR011935">
    <property type="entry name" value="CHP02231"/>
</dbReference>
<feature type="region of interest" description="Disordered" evidence="2">
    <location>
        <begin position="1"/>
        <end position="25"/>
    </location>
</feature>
<dbReference type="InterPro" id="IPR037291">
    <property type="entry name" value="DUF4139"/>
</dbReference>
<evidence type="ECO:0008006" key="7">
    <source>
        <dbReference type="Google" id="ProtNLM"/>
    </source>
</evidence>
<dbReference type="EMBL" id="JMCB01000028">
    <property type="protein sequence ID" value="KFE60893.1"/>
    <property type="molecule type" value="Genomic_DNA"/>
</dbReference>
<dbReference type="Proteomes" id="UP000028725">
    <property type="component" value="Unassembled WGS sequence"/>
</dbReference>
<accession>A0A085VZN0</accession>
<protein>
    <recommendedName>
        <fullName evidence="7">Aspartate ammonia-lyase</fullName>
    </recommendedName>
</protein>
<dbReference type="InterPro" id="IPR025554">
    <property type="entry name" value="DUF4140"/>
</dbReference>
<dbReference type="OrthoDB" id="9777444at2"/>
<feature type="domain" description="DUF4139" evidence="3">
    <location>
        <begin position="226"/>
        <end position="535"/>
    </location>
</feature>
<organism evidence="5 6">
    <name type="scientific">Hyalangium minutum</name>
    <dbReference type="NCBI Taxonomy" id="394096"/>
    <lineage>
        <taxon>Bacteria</taxon>
        <taxon>Pseudomonadati</taxon>
        <taxon>Myxococcota</taxon>
        <taxon>Myxococcia</taxon>
        <taxon>Myxococcales</taxon>
        <taxon>Cystobacterineae</taxon>
        <taxon>Archangiaceae</taxon>
        <taxon>Hyalangium</taxon>
    </lineage>
</organism>
<evidence type="ECO:0000256" key="1">
    <source>
        <dbReference type="SAM" id="Coils"/>
    </source>
</evidence>
<evidence type="ECO:0000313" key="6">
    <source>
        <dbReference type="Proteomes" id="UP000028725"/>
    </source>
</evidence>
<name>A0A085VZN0_9BACT</name>
<gene>
    <name evidence="5" type="ORF">DB31_4806</name>
</gene>
<evidence type="ECO:0000256" key="2">
    <source>
        <dbReference type="SAM" id="MobiDB-lite"/>
    </source>
</evidence>
<evidence type="ECO:0000259" key="3">
    <source>
        <dbReference type="Pfam" id="PF13598"/>
    </source>
</evidence>
<comment type="caution">
    <text evidence="5">The sequence shown here is derived from an EMBL/GenBank/DDBJ whole genome shotgun (WGS) entry which is preliminary data.</text>
</comment>
<dbReference type="PANTHER" id="PTHR31005">
    <property type="entry name" value="DUF4139 DOMAIN-CONTAINING PROTEIN"/>
    <property type="match status" value="1"/>
</dbReference>
<dbReference type="PANTHER" id="PTHR31005:SF8">
    <property type="entry name" value="DUF4139 DOMAIN-CONTAINING PROTEIN"/>
    <property type="match status" value="1"/>
</dbReference>
<dbReference type="RefSeq" id="WP_052420667.1">
    <property type="nucleotide sequence ID" value="NZ_JMCB01000028.1"/>
</dbReference>
<reference evidence="5 6" key="1">
    <citation type="submission" date="2014-04" db="EMBL/GenBank/DDBJ databases">
        <title>Genome assembly of Hyalangium minutum DSM 14724.</title>
        <authorList>
            <person name="Sharma G."/>
            <person name="Subramanian S."/>
        </authorList>
    </citation>
    <scope>NUCLEOTIDE SEQUENCE [LARGE SCALE GENOMIC DNA]</scope>
    <source>
        <strain evidence="5 6">DSM 14724</strain>
    </source>
</reference>
<dbReference type="Pfam" id="PF13598">
    <property type="entry name" value="DUF4139"/>
    <property type="match status" value="1"/>
</dbReference>
<feature type="compositionally biased region" description="Low complexity" evidence="2">
    <location>
        <begin position="313"/>
        <end position="333"/>
    </location>
</feature>
<dbReference type="Pfam" id="PF13600">
    <property type="entry name" value="DUF4140"/>
    <property type="match status" value="1"/>
</dbReference>
<dbReference type="STRING" id="394096.DB31_4806"/>
<feature type="compositionally biased region" description="Polar residues" evidence="2">
    <location>
        <begin position="1"/>
        <end position="11"/>
    </location>
</feature>
<dbReference type="AlphaFoldDB" id="A0A085VZN0"/>
<proteinExistence type="predicted"/>
<sequence>MSTAIQISSPTGVEHFDPPLPTGTTALEAPVRSVTLLEDRAQVTRRGTVRVKAGQNRIVVHGVAPVIQDVSLRAEVVTGKARVADARMRRSLRIRTADKPEAARALEEKIESLQHERQQVLEDQANARSRFERIQQMLHLGAEEIPEDAGWGMGMAAQWQDSFDALFRKSRQLRESMLQASFTAERLAEEISVATVQRQAMDRVDHQVVSWLEADVLADADGEVEVRIDYVVPNALWRPLHTARLLGRSQLQLTSSAAVWQATGEDWKDVELKFSTARSSLGTEPPVLHADLLTAKKKNESVVVQARQVQVQKAGLGSTPSSGGSSSPAAPTSVDLPGVDDGGETRNLKAPGKSTIPSDGRPNVIPLFTFEGGAESALVTFPELENKVFLRAVARNTSPSPVLAGPVELLQDNGFVGWTQTLFVAPQEKFELSFGPDDALRVRREEKKSSKQNTVSKWNESTTNVSIYLSNLSGEARHVVVTERIPVSEIEHVKVELDEEKSSSGFKLDDHGFCTWKVDVPANGHLVLQLRFKVSLAPGVQSA</sequence>
<evidence type="ECO:0000259" key="4">
    <source>
        <dbReference type="Pfam" id="PF13600"/>
    </source>
</evidence>
<keyword evidence="6" id="KW-1185">Reference proteome</keyword>
<feature type="coiled-coil region" evidence="1">
    <location>
        <begin position="103"/>
        <end position="130"/>
    </location>
</feature>
<evidence type="ECO:0000313" key="5">
    <source>
        <dbReference type="EMBL" id="KFE60893.1"/>
    </source>
</evidence>
<feature type="region of interest" description="Disordered" evidence="2">
    <location>
        <begin position="313"/>
        <end position="360"/>
    </location>
</feature>